<dbReference type="AlphaFoldDB" id="A0A4Q7W0R6"/>
<dbReference type="InterPro" id="IPR037523">
    <property type="entry name" value="VOC_core"/>
</dbReference>
<evidence type="ECO:0000259" key="1">
    <source>
        <dbReference type="PROSITE" id="PS51819"/>
    </source>
</evidence>
<name>A0A4Q7W0R6_9BURK</name>
<comment type="caution">
    <text evidence="2">The sequence shown here is derived from an EMBL/GenBank/DDBJ whole genome shotgun (WGS) entry which is preliminary data.</text>
</comment>
<evidence type="ECO:0000313" key="3">
    <source>
        <dbReference type="Proteomes" id="UP000293671"/>
    </source>
</evidence>
<dbReference type="RefSeq" id="WP_130430507.1">
    <property type="nucleotide sequence ID" value="NZ_SHKP01000004.1"/>
</dbReference>
<dbReference type="PROSITE" id="PS51819">
    <property type="entry name" value="VOC"/>
    <property type="match status" value="1"/>
</dbReference>
<evidence type="ECO:0000313" key="2">
    <source>
        <dbReference type="EMBL" id="RZU02777.1"/>
    </source>
</evidence>
<dbReference type="Pfam" id="PF00903">
    <property type="entry name" value="Glyoxalase"/>
    <property type="match status" value="1"/>
</dbReference>
<dbReference type="CDD" id="cd07246">
    <property type="entry name" value="VOC_like"/>
    <property type="match status" value="1"/>
</dbReference>
<keyword evidence="3" id="KW-1185">Reference proteome</keyword>
<gene>
    <name evidence="2" type="ORF">EV670_0806</name>
</gene>
<feature type="domain" description="VOC" evidence="1">
    <location>
        <begin position="8"/>
        <end position="133"/>
    </location>
</feature>
<dbReference type="Gene3D" id="3.30.720.110">
    <property type="match status" value="1"/>
</dbReference>
<dbReference type="InterPro" id="IPR029068">
    <property type="entry name" value="Glyas_Bleomycin-R_OHBP_Dase"/>
</dbReference>
<dbReference type="OrthoDB" id="9795306at2"/>
<protein>
    <submittedName>
        <fullName evidence="2">Putative glyoxalase superfamily protein PhnB</fullName>
    </submittedName>
</protein>
<sequence>MTEAAPSPIHEVFAYLCVSDSAAAIEFYRRAFGATERFRLVEPSGRIGHAELQLGPVVLMLSDAFPEFDIHPPGGGALPPVRIHLHVDNADQMIASAIAAGATALGEVSDAFYGERGGRIKDPFGHVWLIGHSIEEVSPEEMQRRYTAMFEG</sequence>
<dbReference type="PANTHER" id="PTHR34109:SF1">
    <property type="entry name" value="VOC DOMAIN-CONTAINING PROTEIN"/>
    <property type="match status" value="1"/>
</dbReference>
<dbReference type="PANTHER" id="PTHR34109">
    <property type="entry name" value="BNAUNNG04460D PROTEIN-RELATED"/>
    <property type="match status" value="1"/>
</dbReference>
<dbReference type="Proteomes" id="UP000293671">
    <property type="component" value="Unassembled WGS sequence"/>
</dbReference>
<dbReference type="InterPro" id="IPR004360">
    <property type="entry name" value="Glyas_Fos-R_dOase_dom"/>
</dbReference>
<reference evidence="2 3" key="1">
    <citation type="submission" date="2019-02" db="EMBL/GenBank/DDBJ databases">
        <title>Genomic Encyclopedia of Type Strains, Phase IV (KMG-IV): sequencing the most valuable type-strain genomes for metagenomic binning, comparative biology and taxonomic classification.</title>
        <authorList>
            <person name="Goeker M."/>
        </authorList>
    </citation>
    <scope>NUCLEOTIDE SEQUENCE [LARGE SCALE GENOMIC DNA]</scope>
    <source>
        <strain evidence="2 3">DSM 19570</strain>
    </source>
</reference>
<proteinExistence type="predicted"/>
<accession>A0A4Q7W0R6</accession>
<dbReference type="SUPFAM" id="SSF54593">
    <property type="entry name" value="Glyoxalase/Bleomycin resistance protein/Dihydroxybiphenyl dioxygenase"/>
    <property type="match status" value="1"/>
</dbReference>
<dbReference type="Gene3D" id="3.30.720.120">
    <property type="match status" value="1"/>
</dbReference>
<dbReference type="EMBL" id="SHKP01000004">
    <property type="protein sequence ID" value="RZU02777.1"/>
    <property type="molecule type" value="Genomic_DNA"/>
</dbReference>
<organism evidence="2 3">
    <name type="scientific">Rivibacter subsaxonicus</name>
    <dbReference type="NCBI Taxonomy" id="457575"/>
    <lineage>
        <taxon>Bacteria</taxon>
        <taxon>Pseudomonadati</taxon>
        <taxon>Pseudomonadota</taxon>
        <taxon>Betaproteobacteria</taxon>
        <taxon>Burkholderiales</taxon>
        <taxon>Rivibacter</taxon>
    </lineage>
</organism>